<sequence>MAAKSEGIQEEMPSMEEGVSSPSPSRTCNVSHNCCSNHVVALAQKVSDHDHLHVLITCMFGFQVFAEVIGTYFVVFAGCGSVAVNKIYGSVTFPGVCVTWGLIVMVMIYSLRHISGAHFNPAVTITLAIFRRFSYKQVPLYIFAQLLGSILASGTLALMLDVTPKAYFGTVPVGSNGQSLVAEVIITFLLMFVISAVSTDDKAVGDFAGVAVGMTIMLNVFIAGPVSGASMNPARSIGPALIKHVYQGLWIYVVGPIVGSIAGALAYNFLRSPYKPPSE</sequence>
<evidence type="ECO:0000256" key="3">
    <source>
        <dbReference type="ARBA" id="ARBA00022692"/>
    </source>
</evidence>
<feature type="transmembrane region" description="Helical" evidence="8">
    <location>
        <begin position="52"/>
        <end position="75"/>
    </location>
</feature>
<dbReference type="InterPro" id="IPR034294">
    <property type="entry name" value="Aquaporin_transptr"/>
</dbReference>
<evidence type="ECO:0000256" key="4">
    <source>
        <dbReference type="ARBA" id="ARBA00022989"/>
    </source>
</evidence>
<keyword evidence="5 8" id="KW-0472">Membrane</keyword>
<dbReference type="NCBIfam" id="TIGR00861">
    <property type="entry name" value="MIP"/>
    <property type="match status" value="1"/>
</dbReference>
<comment type="similarity">
    <text evidence="6">Belongs to the MIP/aquaporin (TC 1.A.8) family.</text>
</comment>
<feature type="transmembrane region" description="Helical" evidence="8">
    <location>
        <begin position="249"/>
        <end position="270"/>
    </location>
</feature>
<evidence type="ECO:0000256" key="1">
    <source>
        <dbReference type="ARBA" id="ARBA00004141"/>
    </source>
</evidence>
<dbReference type="Proteomes" id="UP000289340">
    <property type="component" value="Chromosome 14"/>
</dbReference>
<comment type="subcellular location">
    <subcellularLocation>
        <location evidence="1">Membrane</location>
        <topology evidence="1">Multi-pass membrane protein</topology>
    </subcellularLocation>
</comment>
<dbReference type="GO" id="GO:0016020">
    <property type="term" value="C:membrane"/>
    <property type="evidence" value="ECO:0007669"/>
    <property type="project" value="UniProtKB-SubCell"/>
</dbReference>
<feature type="transmembrane region" description="Helical" evidence="8">
    <location>
        <begin position="210"/>
        <end position="229"/>
    </location>
</feature>
<evidence type="ECO:0000313" key="9">
    <source>
        <dbReference type="EMBL" id="RZB67824.1"/>
    </source>
</evidence>
<keyword evidence="2 6" id="KW-0813">Transport</keyword>
<gene>
    <name evidence="9" type="ORF">D0Y65_037920</name>
</gene>
<dbReference type="InterPro" id="IPR023271">
    <property type="entry name" value="Aquaporin-like"/>
</dbReference>
<evidence type="ECO:0000256" key="8">
    <source>
        <dbReference type="SAM" id="Phobius"/>
    </source>
</evidence>
<dbReference type="InterPro" id="IPR022357">
    <property type="entry name" value="MIP_CS"/>
</dbReference>
<dbReference type="Pfam" id="PF00230">
    <property type="entry name" value="MIP"/>
    <property type="match status" value="1"/>
</dbReference>
<dbReference type="Gene3D" id="1.20.1080.10">
    <property type="entry name" value="Glycerol uptake facilitator protein"/>
    <property type="match status" value="1"/>
</dbReference>
<dbReference type="GO" id="GO:0015267">
    <property type="term" value="F:channel activity"/>
    <property type="evidence" value="ECO:0007669"/>
    <property type="project" value="InterPro"/>
</dbReference>
<dbReference type="CDD" id="cd00333">
    <property type="entry name" value="MIP"/>
    <property type="match status" value="1"/>
</dbReference>
<dbReference type="AlphaFoldDB" id="A0A445H2I1"/>
<comment type="caution">
    <text evidence="9">The sequence shown here is derived from an EMBL/GenBank/DDBJ whole genome shotgun (WGS) entry which is preliminary data.</text>
</comment>
<proteinExistence type="inferred from homology"/>
<dbReference type="PANTHER" id="PTHR45724">
    <property type="entry name" value="AQUAPORIN NIP2-1"/>
    <property type="match status" value="1"/>
</dbReference>
<feature type="transmembrane region" description="Helical" evidence="8">
    <location>
        <begin position="140"/>
        <end position="160"/>
    </location>
</feature>
<dbReference type="PANTHER" id="PTHR45724:SF6">
    <property type="entry name" value="AQUAPORIN NIP-TYPE"/>
    <property type="match status" value="1"/>
</dbReference>
<protein>
    <submittedName>
        <fullName evidence="9">Putative aquaporin NIP-type</fullName>
    </submittedName>
</protein>
<keyword evidence="10" id="KW-1185">Reference proteome</keyword>
<evidence type="ECO:0000313" key="10">
    <source>
        <dbReference type="Proteomes" id="UP000289340"/>
    </source>
</evidence>
<evidence type="ECO:0000256" key="6">
    <source>
        <dbReference type="RuleBase" id="RU000477"/>
    </source>
</evidence>
<dbReference type="SUPFAM" id="SSF81338">
    <property type="entry name" value="Aquaporin-like"/>
    <property type="match status" value="1"/>
</dbReference>
<dbReference type="InterPro" id="IPR000425">
    <property type="entry name" value="MIP"/>
</dbReference>
<evidence type="ECO:0000256" key="7">
    <source>
        <dbReference type="SAM" id="MobiDB-lite"/>
    </source>
</evidence>
<feature type="transmembrane region" description="Helical" evidence="8">
    <location>
        <begin position="87"/>
        <end position="109"/>
    </location>
</feature>
<dbReference type="EMBL" id="QZWG01000014">
    <property type="protein sequence ID" value="RZB67824.1"/>
    <property type="molecule type" value="Genomic_DNA"/>
</dbReference>
<feature type="region of interest" description="Disordered" evidence="7">
    <location>
        <begin position="1"/>
        <end position="24"/>
    </location>
</feature>
<evidence type="ECO:0000256" key="2">
    <source>
        <dbReference type="ARBA" id="ARBA00022448"/>
    </source>
</evidence>
<evidence type="ECO:0000256" key="5">
    <source>
        <dbReference type="ARBA" id="ARBA00023136"/>
    </source>
</evidence>
<keyword evidence="3 6" id="KW-0812">Transmembrane</keyword>
<dbReference type="PRINTS" id="PR00783">
    <property type="entry name" value="MINTRINSICP"/>
</dbReference>
<reference evidence="9 10" key="1">
    <citation type="submission" date="2018-09" db="EMBL/GenBank/DDBJ databases">
        <title>A high-quality reference genome of wild soybean provides a powerful tool to mine soybean genomes.</title>
        <authorList>
            <person name="Xie M."/>
            <person name="Chung C.Y.L."/>
            <person name="Li M.-W."/>
            <person name="Wong F.-L."/>
            <person name="Chan T.-F."/>
            <person name="Lam H.-M."/>
        </authorList>
    </citation>
    <scope>NUCLEOTIDE SEQUENCE [LARGE SCALE GENOMIC DNA]</scope>
    <source>
        <strain evidence="10">cv. W05</strain>
        <tissue evidence="9">Hypocotyl of etiolated seedlings</tissue>
    </source>
</reference>
<organism evidence="9 10">
    <name type="scientific">Glycine soja</name>
    <name type="common">Wild soybean</name>
    <dbReference type="NCBI Taxonomy" id="3848"/>
    <lineage>
        <taxon>Eukaryota</taxon>
        <taxon>Viridiplantae</taxon>
        <taxon>Streptophyta</taxon>
        <taxon>Embryophyta</taxon>
        <taxon>Tracheophyta</taxon>
        <taxon>Spermatophyta</taxon>
        <taxon>Magnoliopsida</taxon>
        <taxon>eudicotyledons</taxon>
        <taxon>Gunneridae</taxon>
        <taxon>Pentapetalae</taxon>
        <taxon>rosids</taxon>
        <taxon>fabids</taxon>
        <taxon>Fabales</taxon>
        <taxon>Fabaceae</taxon>
        <taxon>Papilionoideae</taxon>
        <taxon>50 kb inversion clade</taxon>
        <taxon>NPAAA clade</taxon>
        <taxon>indigoferoid/millettioid clade</taxon>
        <taxon>Phaseoleae</taxon>
        <taxon>Glycine</taxon>
        <taxon>Glycine subgen. Soja</taxon>
    </lineage>
</organism>
<feature type="transmembrane region" description="Helical" evidence="8">
    <location>
        <begin position="180"/>
        <end position="198"/>
    </location>
</feature>
<name>A0A445H2I1_GLYSO</name>
<dbReference type="PROSITE" id="PS00221">
    <property type="entry name" value="MIP"/>
    <property type="match status" value="1"/>
</dbReference>
<keyword evidence="4 8" id="KW-1133">Transmembrane helix</keyword>
<accession>A0A445H2I1</accession>